<protein>
    <recommendedName>
        <fullName evidence="11">Type I restriction enzyme endonuclease subunit</fullName>
        <shortName evidence="11">R protein</shortName>
        <ecNumber evidence="11">3.1.21.3</ecNumber>
    </recommendedName>
</protein>
<dbReference type="InterPro" id="IPR007409">
    <property type="entry name" value="Restrct_endonuc_type1_HsdR_N"/>
</dbReference>
<evidence type="ECO:0000256" key="4">
    <source>
        <dbReference type="ARBA" id="ARBA00022722"/>
    </source>
</evidence>
<keyword evidence="4" id="KW-0540">Nuclease</keyword>
<gene>
    <name evidence="13" type="ORF">KGA66_12970</name>
</gene>
<dbReference type="InterPro" id="IPR040980">
    <property type="entry name" value="SWI2_SNF2"/>
</dbReference>
<keyword evidence="14" id="KW-1185">Reference proteome</keyword>
<dbReference type="InterPro" id="IPR027417">
    <property type="entry name" value="P-loop_NTPase"/>
</dbReference>
<comment type="subunit">
    <text evidence="3 11">The type I restriction/modification system is composed of three polypeptides R, M and S.</text>
</comment>
<evidence type="ECO:0000259" key="12">
    <source>
        <dbReference type="PROSITE" id="PS51192"/>
    </source>
</evidence>
<dbReference type="AlphaFoldDB" id="A0A8J7WKH0"/>
<organism evidence="13 14">
    <name type="scientific">Actinocrinis puniceicyclus</name>
    <dbReference type="NCBI Taxonomy" id="977794"/>
    <lineage>
        <taxon>Bacteria</taxon>
        <taxon>Bacillati</taxon>
        <taxon>Actinomycetota</taxon>
        <taxon>Actinomycetes</taxon>
        <taxon>Catenulisporales</taxon>
        <taxon>Actinospicaceae</taxon>
        <taxon>Actinocrinis</taxon>
    </lineage>
</organism>
<dbReference type="InterPro" id="IPR051268">
    <property type="entry name" value="Type-I_R_enzyme_R_subunit"/>
</dbReference>
<reference evidence="13" key="1">
    <citation type="submission" date="2021-04" db="EMBL/GenBank/DDBJ databases">
        <title>Genome based classification of Actinospica acidithermotolerans sp. nov., an actinobacterium isolated from an Indonesian hot spring.</title>
        <authorList>
            <person name="Kusuma A.B."/>
            <person name="Putra K.E."/>
            <person name="Nafisah S."/>
            <person name="Loh J."/>
            <person name="Nouioui I."/>
            <person name="Goodfellow M."/>
        </authorList>
    </citation>
    <scope>NUCLEOTIDE SEQUENCE</scope>
    <source>
        <strain evidence="13">DSM 45618</strain>
    </source>
</reference>
<dbReference type="EC" id="3.1.21.3" evidence="11"/>
<comment type="similarity">
    <text evidence="2 11">Belongs to the HsdR family.</text>
</comment>
<evidence type="ECO:0000313" key="13">
    <source>
        <dbReference type="EMBL" id="MBS2963961.1"/>
    </source>
</evidence>
<dbReference type="PANTHER" id="PTHR30195">
    <property type="entry name" value="TYPE I SITE-SPECIFIC DEOXYRIBONUCLEASE PROTEIN SUBUNIT M AND R"/>
    <property type="match status" value="1"/>
</dbReference>
<dbReference type="GO" id="GO:0009035">
    <property type="term" value="F:type I site-specific deoxyribonuclease activity"/>
    <property type="evidence" value="ECO:0007669"/>
    <property type="project" value="UniProtKB-EC"/>
</dbReference>
<evidence type="ECO:0000256" key="2">
    <source>
        <dbReference type="ARBA" id="ARBA00008598"/>
    </source>
</evidence>
<dbReference type="EMBL" id="JAGSXH010000038">
    <property type="protein sequence ID" value="MBS2963961.1"/>
    <property type="molecule type" value="Genomic_DNA"/>
</dbReference>
<evidence type="ECO:0000313" key="14">
    <source>
        <dbReference type="Proteomes" id="UP000677913"/>
    </source>
</evidence>
<dbReference type="RefSeq" id="WP_211468140.1">
    <property type="nucleotide sequence ID" value="NZ_JAGSXH010000038.1"/>
</dbReference>
<dbReference type="Gene3D" id="3.40.50.300">
    <property type="entry name" value="P-loop containing nucleotide triphosphate hydrolases"/>
    <property type="match status" value="2"/>
</dbReference>
<keyword evidence="8 11" id="KW-0378">Hydrolase</keyword>
<dbReference type="NCBIfam" id="TIGR00348">
    <property type="entry name" value="hsdR"/>
    <property type="match status" value="1"/>
</dbReference>
<name>A0A8J7WKH0_9ACTN</name>
<evidence type="ECO:0000256" key="6">
    <source>
        <dbReference type="ARBA" id="ARBA00022747"/>
    </source>
</evidence>
<dbReference type="Proteomes" id="UP000677913">
    <property type="component" value="Unassembled WGS sequence"/>
</dbReference>
<evidence type="ECO:0000256" key="1">
    <source>
        <dbReference type="ARBA" id="ARBA00000851"/>
    </source>
</evidence>
<keyword evidence="9 11" id="KW-0067">ATP-binding</keyword>
<comment type="catalytic activity">
    <reaction evidence="1 11">
        <text>Endonucleolytic cleavage of DNA to give random double-stranded fragments with terminal 5'-phosphates, ATP is simultaneously hydrolyzed.</text>
        <dbReference type="EC" id="3.1.21.3"/>
    </reaction>
</comment>
<dbReference type="InterPro" id="IPR014001">
    <property type="entry name" value="Helicase_ATP-bd"/>
</dbReference>
<comment type="caution">
    <text evidence="13">The sequence shown here is derived from an EMBL/GenBank/DDBJ whole genome shotgun (WGS) entry which is preliminary data.</text>
</comment>
<dbReference type="CDD" id="cd18800">
    <property type="entry name" value="SF2_C_EcoR124I-like"/>
    <property type="match status" value="1"/>
</dbReference>
<evidence type="ECO:0000256" key="8">
    <source>
        <dbReference type="ARBA" id="ARBA00022801"/>
    </source>
</evidence>
<dbReference type="Pfam" id="PF04313">
    <property type="entry name" value="HSDR_N"/>
    <property type="match status" value="1"/>
</dbReference>
<dbReference type="Pfam" id="PF18766">
    <property type="entry name" value="SWI2_SNF2"/>
    <property type="match status" value="1"/>
</dbReference>
<comment type="function">
    <text evidence="11">Subunit R is required for both nuclease and ATPase activities, but not for modification.</text>
</comment>
<dbReference type="SUPFAM" id="SSF52540">
    <property type="entry name" value="P-loop containing nucleoside triphosphate hydrolases"/>
    <property type="match status" value="2"/>
</dbReference>
<keyword evidence="10 11" id="KW-0238">DNA-binding</keyword>
<evidence type="ECO:0000256" key="7">
    <source>
        <dbReference type="ARBA" id="ARBA00022759"/>
    </source>
</evidence>
<dbReference type="Gene3D" id="3.90.1570.50">
    <property type="match status" value="1"/>
</dbReference>
<accession>A0A8J7WKH0</accession>
<dbReference type="SMART" id="SM00487">
    <property type="entry name" value="DEXDc"/>
    <property type="match status" value="1"/>
</dbReference>
<dbReference type="InterPro" id="IPR004473">
    <property type="entry name" value="Restrct_endonuc_typeI_HsdR"/>
</dbReference>
<dbReference type="InterPro" id="IPR055180">
    <property type="entry name" value="HsdR_RecA-like_helicase_dom_2"/>
</dbReference>
<sequence length="1117" mass="124330">MAESGPEYIFVESPLIAQLEAMGWKHVRGSVGKEREPAAPRLSRRESFTDSILETTLRRQLRALNLDSDGQEWLDEQRISTMAAELTRLGGADSLLEANTKATSLLLAGTTVPGRADWDQGRLQPVQYIDWSNPERNEFLAVSQFRMDEPGTQGAKCVVPDLVLFVNGIPLVVIECKKPTFQQGALSDAITQLRRYANQRGASTPEGSERLFRTVQLTVATTGDTAKLGTFTSRPQDYAVWRDPYPLSKDEVRRLVGRAPDSVSAIEAQEILVAAVLDPARLLDLVKNFVVFMEVEGGSGKKRVKIAPRYQQYRAVSKTVERLRTGKTKAEDGDTDKRGGIIWHTQGSGKSLTMVFLVRKLRSTPDLAQFKVVLVTDRKQLQKQLAETAVITGEKSDVANRARQVPQLLGRPGAGLVFVMIQKQIDTEKQKQEREASELSLKSAPGWGLINADESVLILVDEAHRSHGSALHQNLMESLPNAARIGFTGTPIIMNAKKATTRTFGEFIDKYRLAEAEADEAIVPIIYEGRITKAVVKDGDTLDDALAEYFPELTDEEYDQLQERYARAVDVLNADDMLRKKARDMLNHYVVNALSDGFKAQVVAHSRGVAVAYRQAFLDARRDLVAEAERALDALLDKPAEELTGRQAIQAAAKRNLALLKAMDFVPVISASNNEEAAWDKWTADKAQERAVSDFLKPFPDPESLPEPSDDDGTRPVAVLIVRTMLLTGFDAPIEQVMYLDRRMKEAELLQAIARVNRTAQGKTAGYVVDYAGISKPLQEALAAYAAEDVEVPVVDIDMEIKKLKPCRDRLRLLFADHPDPAKRVTPADDAETVERCVDALEDAELRADFTKKLREFLNVVKLVMPRQEAGEYMADARLYAYIGKWARTRYQDSSDFDPTAYSDKMKELIDDHVMAVSVRQAIPPSQLTAADFTAKVEALPGAKAQASTMAHAIRHHIDLYYAEDPAAYQSLLDRLNKILQDHLKTWEEQVELFSQLVEEAQSIKVGGGVGVDEWLVRLSPLERAAYGLLTQPLTDGVISPDDRDHMVSVSAEVHQTALKHAAKKNFWSNATAKRDLRTAFFRLLLDRGYERADANALADGLFDMVGHHKHELARSR</sequence>
<keyword evidence="6 11" id="KW-0680">Restriction system</keyword>
<keyword evidence="5 11" id="KW-0547">Nucleotide-binding</keyword>
<dbReference type="GO" id="GO:0003677">
    <property type="term" value="F:DNA binding"/>
    <property type="evidence" value="ECO:0007669"/>
    <property type="project" value="UniProtKB-KW"/>
</dbReference>
<dbReference type="PANTHER" id="PTHR30195:SF15">
    <property type="entry name" value="TYPE I RESTRICTION ENZYME HINDI ENDONUCLEASE SUBUNIT"/>
    <property type="match status" value="1"/>
</dbReference>
<dbReference type="GO" id="GO:0009307">
    <property type="term" value="P:DNA restriction-modification system"/>
    <property type="evidence" value="ECO:0007669"/>
    <property type="project" value="UniProtKB-KW"/>
</dbReference>
<evidence type="ECO:0000256" key="10">
    <source>
        <dbReference type="ARBA" id="ARBA00023125"/>
    </source>
</evidence>
<dbReference type="PROSITE" id="PS51192">
    <property type="entry name" value="HELICASE_ATP_BIND_1"/>
    <property type="match status" value="1"/>
</dbReference>
<dbReference type="GO" id="GO:0005524">
    <property type="term" value="F:ATP binding"/>
    <property type="evidence" value="ECO:0007669"/>
    <property type="project" value="UniProtKB-KW"/>
</dbReference>
<evidence type="ECO:0000256" key="3">
    <source>
        <dbReference type="ARBA" id="ARBA00011296"/>
    </source>
</evidence>
<dbReference type="CDD" id="cd18030">
    <property type="entry name" value="DEXHc_RE_I_HsdR"/>
    <property type="match status" value="1"/>
</dbReference>
<evidence type="ECO:0000256" key="5">
    <source>
        <dbReference type="ARBA" id="ARBA00022741"/>
    </source>
</evidence>
<evidence type="ECO:0000256" key="11">
    <source>
        <dbReference type="RuleBase" id="RU364115"/>
    </source>
</evidence>
<proteinExistence type="inferred from homology"/>
<dbReference type="CDD" id="cd22332">
    <property type="entry name" value="HsdR_N"/>
    <property type="match status" value="1"/>
</dbReference>
<feature type="domain" description="Helicase ATP-binding" evidence="12">
    <location>
        <begin position="331"/>
        <end position="509"/>
    </location>
</feature>
<keyword evidence="7 13" id="KW-0255">Endonuclease</keyword>
<dbReference type="Pfam" id="PF22679">
    <property type="entry name" value="T1R_D3-like"/>
    <property type="match status" value="1"/>
</dbReference>
<evidence type="ECO:0000256" key="9">
    <source>
        <dbReference type="ARBA" id="ARBA00022840"/>
    </source>
</evidence>